<keyword evidence="2" id="KW-1185">Reference proteome</keyword>
<proteinExistence type="predicted"/>
<reference evidence="1" key="1">
    <citation type="journal article" date="2023" name="Mol. Ecol. Resour.">
        <title>Chromosome-level genome assembly of a triploid poplar Populus alba 'Berolinensis'.</title>
        <authorList>
            <person name="Chen S."/>
            <person name="Yu Y."/>
            <person name="Wang X."/>
            <person name="Wang S."/>
            <person name="Zhang T."/>
            <person name="Zhou Y."/>
            <person name="He R."/>
            <person name="Meng N."/>
            <person name="Wang Y."/>
            <person name="Liu W."/>
            <person name="Liu Z."/>
            <person name="Liu J."/>
            <person name="Guo Q."/>
            <person name="Huang H."/>
            <person name="Sederoff R.R."/>
            <person name="Wang G."/>
            <person name="Qu G."/>
            <person name="Chen S."/>
        </authorList>
    </citation>
    <scope>NUCLEOTIDE SEQUENCE</scope>
    <source>
        <strain evidence="1">SC-2020</strain>
    </source>
</reference>
<name>A0AAD6M4N3_9ROSI</name>
<comment type="caution">
    <text evidence="1">The sequence shown here is derived from an EMBL/GenBank/DDBJ whole genome shotgun (WGS) entry which is preliminary data.</text>
</comment>
<organism evidence="1 2">
    <name type="scientific">Populus alba x Populus x berolinensis</name>
    <dbReference type="NCBI Taxonomy" id="444605"/>
    <lineage>
        <taxon>Eukaryota</taxon>
        <taxon>Viridiplantae</taxon>
        <taxon>Streptophyta</taxon>
        <taxon>Embryophyta</taxon>
        <taxon>Tracheophyta</taxon>
        <taxon>Spermatophyta</taxon>
        <taxon>Magnoliopsida</taxon>
        <taxon>eudicotyledons</taxon>
        <taxon>Gunneridae</taxon>
        <taxon>Pentapetalae</taxon>
        <taxon>rosids</taxon>
        <taxon>fabids</taxon>
        <taxon>Malpighiales</taxon>
        <taxon>Salicaceae</taxon>
        <taxon>Saliceae</taxon>
        <taxon>Populus</taxon>
    </lineage>
</organism>
<protein>
    <submittedName>
        <fullName evidence="1">Uncharacterized protein</fullName>
    </submittedName>
</protein>
<accession>A0AAD6M4N3</accession>
<evidence type="ECO:0000313" key="2">
    <source>
        <dbReference type="Proteomes" id="UP001164929"/>
    </source>
</evidence>
<dbReference type="EMBL" id="JAQIZT010000011">
    <property type="protein sequence ID" value="KAJ6978790.1"/>
    <property type="molecule type" value="Genomic_DNA"/>
</dbReference>
<sequence length="144" mass="16692">MISEGFYTIEADNVITLGVLVAQRDDVLASVNLYYQRKEPCKMCQALLLLFGCFSGEENDFLYRDFWLSHAQNASDEETEPDGLGFVIERSLHIYCKFVNQNALDVMSALWKLYPKRLEFQGKQLFCSLGDWKKDGRYHVEAWS</sequence>
<dbReference type="AlphaFoldDB" id="A0AAD6M4N3"/>
<evidence type="ECO:0000313" key="1">
    <source>
        <dbReference type="EMBL" id="KAJ6978790.1"/>
    </source>
</evidence>
<gene>
    <name evidence="1" type="ORF">NC653_027066</name>
</gene>
<dbReference type="Proteomes" id="UP001164929">
    <property type="component" value="Chromosome 11"/>
</dbReference>